<comment type="caution">
    <text evidence="1">The sequence shown here is derived from an EMBL/GenBank/DDBJ whole genome shotgun (WGS) entry which is preliminary data.</text>
</comment>
<evidence type="ECO:0000313" key="2">
    <source>
        <dbReference type="Proteomes" id="UP001632038"/>
    </source>
</evidence>
<gene>
    <name evidence="1" type="ORF">CASFOL_017173</name>
</gene>
<organism evidence="1 2">
    <name type="scientific">Castilleja foliolosa</name>
    <dbReference type="NCBI Taxonomy" id="1961234"/>
    <lineage>
        <taxon>Eukaryota</taxon>
        <taxon>Viridiplantae</taxon>
        <taxon>Streptophyta</taxon>
        <taxon>Embryophyta</taxon>
        <taxon>Tracheophyta</taxon>
        <taxon>Spermatophyta</taxon>
        <taxon>Magnoliopsida</taxon>
        <taxon>eudicotyledons</taxon>
        <taxon>Gunneridae</taxon>
        <taxon>Pentapetalae</taxon>
        <taxon>asterids</taxon>
        <taxon>lamiids</taxon>
        <taxon>Lamiales</taxon>
        <taxon>Orobanchaceae</taxon>
        <taxon>Pedicularideae</taxon>
        <taxon>Castillejinae</taxon>
        <taxon>Castilleja</taxon>
    </lineage>
</organism>
<evidence type="ECO:0000313" key="1">
    <source>
        <dbReference type="EMBL" id="KAL3639266.1"/>
    </source>
</evidence>
<accession>A0ABD3DEA4</accession>
<sequence length="125" mass="14029">MARKRKFDCSVAEVGESSLSRRSRRVPPPMNFVPAATVSRLTYFDDGDCDCVCQHCSALFWFAERIVCGPVHGGPRYSHCCKGGAVRLPFTLYPPAIKSLYEDAADELQRESEASFSEQWTSETR</sequence>
<proteinExistence type="predicted"/>
<keyword evidence="2" id="KW-1185">Reference proteome</keyword>
<dbReference type="Proteomes" id="UP001632038">
    <property type="component" value="Unassembled WGS sequence"/>
</dbReference>
<reference evidence="2" key="1">
    <citation type="journal article" date="2024" name="IScience">
        <title>Strigolactones Initiate the Formation of Haustorium-like Structures in Castilleja.</title>
        <authorList>
            <person name="Buerger M."/>
            <person name="Peterson D."/>
            <person name="Chory J."/>
        </authorList>
    </citation>
    <scope>NUCLEOTIDE SEQUENCE [LARGE SCALE GENOMIC DNA]</scope>
</reference>
<name>A0ABD3DEA4_9LAMI</name>
<dbReference type="EMBL" id="JAVIJP010000018">
    <property type="protein sequence ID" value="KAL3639266.1"/>
    <property type="molecule type" value="Genomic_DNA"/>
</dbReference>
<dbReference type="AlphaFoldDB" id="A0ABD3DEA4"/>
<protein>
    <submittedName>
        <fullName evidence="1">Uncharacterized protein</fullName>
    </submittedName>
</protein>